<accession>A0A2G8RZ82</accession>
<evidence type="ECO:0000256" key="1">
    <source>
        <dbReference type="SAM" id="MobiDB-lite"/>
    </source>
</evidence>
<comment type="caution">
    <text evidence="2">The sequence shown here is derived from an EMBL/GenBank/DDBJ whole genome shotgun (WGS) entry which is preliminary data.</text>
</comment>
<dbReference type="Proteomes" id="UP000230002">
    <property type="component" value="Unassembled WGS sequence"/>
</dbReference>
<dbReference type="AlphaFoldDB" id="A0A2G8RZ82"/>
<name>A0A2G8RZ82_9APHY</name>
<protein>
    <submittedName>
        <fullName evidence="2">Uncharacterized protein</fullName>
    </submittedName>
</protein>
<feature type="region of interest" description="Disordered" evidence="1">
    <location>
        <begin position="82"/>
        <end position="114"/>
    </location>
</feature>
<keyword evidence="3" id="KW-1185">Reference proteome</keyword>
<evidence type="ECO:0000313" key="3">
    <source>
        <dbReference type="Proteomes" id="UP000230002"/>
    </source>
</evidence>
<feature type="compositionally biased region" description="Basic and acidic residues" evidence="1">
    <location>
        <begin position="86"/>
        <end position="97"/>
    </location>
</feature>
<gene>
    <name evidence="2" type="ORF">GSI_11133</name>
</gene>
<sequence length="114" mass="12513">MGGAVATPVLRFSILHAIKNIGSPKRCGDNLTEYTTNKIERGDPNNNRTQAPRGELLNRAHALQRPLGGTTTIPIAAPFALSTSTQREHAPAHDLRRVVSTPPLNKNRENEREE</sequence>
<reference evidence="2 3" key="1">
    <citation type="journal article" date="2015" name="Sci. Rep.">
        <title>Chromosome-level genome map provides insights into diverse defense mechanisms in the medicinal fungus Ganoderma sinense.</title>
        <authorList>
            <person name="Zhu Y."/>
            <person name="Xu J."/>
            <person name="Sun C."/>
            <person name="Zhou S."/>
            <person name="Xu H."/>
            <person name="Nelson D.R."/>
            <person name="Qian J."/>
            <person name="Song J."/>
            <person name="Luo H."/>
            <person name="Xiang L."/>
            <person name="Li Y."/>
            <person name="Xu Z."/>
            <person name="Ji A."/>
            <person name="Wang L."/>
            <person name="Lu S."/>
            <person name="Hayward A."/>
            <person name="Sun W."/>
            <person name="Li X."/>
            <person name="Schwartz D.C."/>
            <person name="Wang Y."/>
            <person name="Chen S."/>
        </authorList>
    </citation>
    <scope>NUCLEOTIDE SEQUENCE [LARGE SCALE GENOMIC DNA]</scope>
    <source>
        <strain evidence="2 3">ZZ0214-1</strain>
    </source>
</reference>
<proteinExistence type="predicted"/>
<dbReference type="EMBL" id="AYKW01000037">
    <property type="protein sequence ID" value="PIL26797.1"/>
    <property type="molecule type" value="Genomic_DNA"/>
</dbReference>
<organism evidence="2 3">
    <name type="scientific">Ganoderma sinense ZZ0214-1</name>
    <dbReference type="NCBI Taxonomy" id="1077348"/>
    <lineage>
        <taxon>Eukaryota</taxon>
        <taxon>Fungi</taxon>
        <taxon>Dikarya</taxon>
        <taxon>Basidiomycota</taxon>
        <taxon>Agaricomycotina</taxon>
        <taxon>Agaricomycetes</taxon>
        <taxon>Polyporales</taxon>
        <taxon>Polyporaceae</taxon>
        <taxon>Ganoderma</taxon>
    </lineage>
</organism>
<evidence type="ECO:0000313" key="2">
    <source>
        <dbReference type="EMBL" id="PIL26797.1"/>
    </source>
</evidence>